<dbReference type="InterPro" id="IPR024078">
    <property type="entry name" value="LmbE-like_dom_sf"/>
</dbReference>
<comment type="caution">
    <text evidence="2">The sequence shown here is derived from an EMBL/GenBank/DDBJ whole genome shotgun (WGS) entry which is preliminary data.</text>
</comment>
<organism evidence="2 3">
    <name type="scientific">Pontibacillus yanchengensis</name>
    <dbReference type="NCBI Taxonomy" id="462910"/>
    <lineage>
        <taxon>Bacteria</taxon>
        <taxon>Bacillati</taxon>
        <taxon>Bacillota</taxon>
        <taxon>Bacilli</taxon>
        <taxon>Bacillales</taxon>
        <taxon>Bacillaceae</taxon>
        <taxon>Pontibacillus</taxon>
    </lineage>
</organism>
<name>A0A6I4ZVQ0_9BACI</name>
<dbReference type="InterPro" id="IPR003737">
    <property type="entry name" value="GlcNAc_PI_deacetylase-related"/>
</dbReference>
<evidence type="ECO:0000313" key="3">
    <source>
        <dbReference type="Proteomes" id="UP000468638"/>
    </source>
</evidence>
<dbReference type="Pfam" id="PF02585">
    <property type="entry name" value="PIG-L"/>
    <property type="match status" value="1"/>
</dbReference>
<sequence length="309" mass="35175">MLTDIPLKGDYVMKRQLLKSITPIIHPITDIVLERYYKSNLYTTELTEDRALLLAPHVDDETIGAGGTLRKYANQGADTTVIFLTNGAGSVSDLEESELVKRRREEAYKAQDMIGFQDVRFFDAPDGELESTDAFQQQLIDIIEEKQPEVIYAPVFVDCHGDHIETAHLLRDTLAKVENPKMVVRLYEINTTLPKEEINCVIDITSTFDQKEQAVGVFTSQAIDFDGFLALARYKSQLVQQPKVEAVETFWQGSPTVFIERFDAVYGKWTYSDYFKQVNKSSTLLYAIFKNANFKQKVYEATRKGGHSE</sequence>
<evidence type="ECO:0000256" key="1">
    <source>
        <dbReference type="ARBA" id="ARBA00001947"/>
    </source>
</evidence>
<reference evidence="2 3" key="1">
    <citation type="submission" date="2019-11" db="EMBL/GenBank/DDBJ databases">
        <title>Genome sequences of 17 halophilic strains isolated from different environments.</title>
        <authorList>
            <person name="Furrow R.E."/>
        </authorList>
    </citation>
    <scope>NUCLEOTIDE SEQUENCE [LARGE SCALE GENOMIC DNA]</scope>
    <source>
        <strain evidence="2 3">22514_16_FS</strain>
    </source>
</reference>
<protein>
    <recommendedName>
        <fullName evidence="4">PIG-L family deacetylase</fullName>
    </recommendedName>
</protein>
<dbReference type="PANTHER" id="PTHR12993">
    <property type="entry name" value="N-ACETYLGLUCOSAMINYL-PHOSPHATIDYLINOSITOL DE-N-ACETYLASE-RELATED"/>
    <property type="match status" value="1"/>
</dbReference>
<accession>A0A6I4ZVQ0</accession>
<dbReference type="Proteomes" id="UP000468638">
    <property type="component" value="Unassembled WGS sequence"/>
</dbReference>
<evidence type="ECO:0000313" key="2">
    <source>
        <dbReference type="EMBL" id="MYL34265.1"/>
    </source>
</evidence>
<gene>
    <name evidence="2" type="ORF">GLW05_11715</name>
</gene>
<dbReference type="RefSeq" id="WP_160848567.1">
    <property type="nucleotide sequence ID" value="NZ_WMEQ01000008.1"/>
</dbReference>
<dbReference type="EMBL" id="WMEQ01000008">
    <property type="protein sequence ID" value="MYL34265.1"/>
    <property type="molecule type" value="Genomic_DNA"/>
</dbReference>
<dbReference type="OrthoDB" id="9790023at2"/>
<comment type="cofactor">
    <cofactor evidence="1">
        <name>Zn(2+)</name>
        <dbReference type="ChEBI" id="CHEBI:29105"/>
    </cofactor>
</comment>
<dbReference type="PANTHER" id="PTHR12993:SF11">
    <property type="entry name" value="N-ACETYLGLUCOSAMINYL-PHOSPHATIDYLINOSITOL DE-N-ACETYLASE"/>
    <property type="match status" value="1"/>
</dbReference>
<dbReference type="Gene3D" id="3.40.50.10320">
    <property type="entry name" value="LmbE-like"/>
    <property type="match status" value="1"/>
</dbReference>
<dbReference type="AlphaFoldDB" id="A0A6I4ZVQ0"/>
<proteinExistence type="predicted"/>
<dbReference type="SUPFAM" id="SSF102588">
    <property type="entry name" value="LmbE-like"/>
    <property type="match status" value="1"/>
</dbReference>
<evidence type="ECO:0008006" key="4">
    <source>
        <dbReference type="Google" id="ProtNLM"/>
    </source>
</evidence>
<dbReference type="GO" id="GO:0016811">
    <property type="term" value="F:hydrolase activity, acting on carbon-nitrogen (but not peptide) bonds, in linear amides"/>
    <property type="evidence" value="ECO:0007669"/>
    <property type="project" value="TreeGrafter"/>
</dbReference>